<dbReference type="GO" id="GO:0032993">
    <property type="term" value="C:protein-DNA complex"/>
    <property type="evidence" value="ECO:0007669"/>
    <property type="project" value="TreeGrafter"/>
</dbReference>
<dbReference type="EMBL" id="NBXE01000030">
    <property type="protein sequence ID" value="RFA25623.1"/>
    <property type="molecule type" value="Genomic_DNA"/>
</dbReference>
<comment type="similarity">
    <text evidence="1">Belongs to the LysR transcriptional regulatory family.</text>
</comment>
<keyword evidence="3" id="KW-0238">DNA-binding</keyword>
<evidence type="ECO:0000256" key="2">
    <source>
        <dbReference type="ARBA" id="ARBA00023015"/>
    </source>
</evidence>
<gene>
    <name evidence="6" type="ORF">B7R25_12955</name>
</gene>
<name>A0A3E0W7N5_9MICO</name>
<evidence type="ECO:0000259" key="5">
    <source>
        <dbReference type="Pfam" id="PF03466"/>
    </source>
</evidence>
<feature type="domain" description="LysR substrate-binding" evidence="5">
    <location>
        <begin position="64"/>
        <end position="244"/>
    </location>
</feature>
<sequence>MIRSIVELDRLVALAEQHSGTPEGDALVAAARALRAAASAPAPAPALADRGAFFTIAAAPGIPLDDLVDAFGGQNPHLSVTVTRSQSAARAVRTGAADVGVVRLPAHLHGLRVASFGTEQHVAALAAGDALAGRSSVSLDDLAHHHLLQNPDAVPEWRERAHELRGPTIGTRASLAFGVLPTLALQLEQVARANGIVIVPRSTADAEGRTDVAYLAVEGLDDRRLALAFAPGPPRQAVVAFTELAAGLR</sequence>
<comment type="caution">
    <text evidence="6">The sequence shown here is derived from an EMBL/GenBank/DDBJ whole genome shotgun (WGS) entry which is preliminary data.</text>
</comment>
<evidence type="ECO:0000313" key="7">
    <source>
        <dbReference type="Proteomes" id="UP000257080"/>
    </source>
</evidence>
<dbReference type="Proteomes" id="UP000257080">
    <property type="component" value="Unassembled WGS sequence"/>
</dbReference>
<dbReference type="PANTHER" id="PTHR30346">
    <property type="entry name" value="TRANSCRIPTIONAL DUAL REGULATOR HCAR-RELATED"/>
    <property type="match status" value="1"/>
</dbReference>
<evidence type="ECO:0000256" key="4">
    <source>
        <dbReference type="ARBA" id="ARBA00023163"/>
    </source>
</evidence>
<dbReference type="Pfam" id="PF03466">
    <property type="entry name" value="LysR_substrate"/>
    <property type="match status" value="1"/>
</dbReference>
<protein>
    <recommendedName>
        <fullName evidence="5">LysR substrate-binding domain-containing protein</fullName>
    </recommendedName>
</protein>
<keyword evidence="4" id="KW-0804">Transcription</keyword>
<dbReference type="CDD" id="cd05466">
    <property type="entry name" value="PBP2_LTTR_substrate"/>
    <property type="match status" value="1"/>
</dbReference>
<proteinExistence type="inferred from homology"/>
<dbReference type="GO" id="GO:0003700">
    <property type="term" value="F:DNA-binding transcription factor activity"/>
    <property type="evidence" value="ECO:0007669"/>
    <property type="project" value="TreeGrafter"/>
</dbReference>
<dbReference type="InterPro" id="IPR005119">
    <property type="entry name" value="LysR_subst-bd"/>
</dbReference>
<dbReference type="Gene3D" id="3.40.190.10">
    <property type="entry name" value="Periplasmic binding protein-like II"/>
    <property type="match status" value="2"/>
</dbReference>
<dbReference type="SUPFAM" id="SSF53850">
    <property type="entry name" value="Periplasmic binding protein-like II"/>
    <property type="match status" value="1"/>
</dbReference>
<dbReference type="RefSeq" id="WP_116419383.1">
    <property type="nucleotide sequence ID" value="NZ_NBXC01000025.1"/>
</dbReference>
<evidence type="ECO:0000313" key="6">
    <source>
        <dbReference type="EMBL" id="RFA25623.1"/>
    </source>
</evidence>
<keyword evidence="2" id="KW-0805">Transcription regulation</keyword>
<dbReference type="GO" id="GO:0003677">
    <property type="term" value="F:DNA binding"/>
    <property type="evidence" value="ECO:0007669"/>
    <property type="project" value="UniProtKB-KW"/>
</dbReference>
<evidence type="ECO:0000256" key="3">
    <source>
        <dbReference type="ARBA" id="ARBA00023125"/>
    </source>
</evidence>
<reference evidence="6 7" key="1">
    <citation type="submission" date="2017-04" db="EMBL/GenBank/DDBJ databases">
        <title>Comparative genome analysis of Subtercola boreus.</title>
        <authorList>
            <person name="Cho Y.-J."/>
            <person name="Cho A."/>
            <person name="Kim O.-S."/>
            <person name="Lee J.-I."/>
        </authorList>
    </citation>
    <scope>NUCLEOTIDE SEQUENCE [LARGE SCALE GENOMIC DNA]</scope>
    <source>
        <strain evidence="6 7">P28004</strain>
    </source>
</reference>
<organism evidence="6 7">
    <name type="scientific">Subtercola boreus</name>
    <dbReference type="NCBI Taxonomy" id="120213"/>
    <lineage>
        <taxon>Bacteria</taxon>
        <taxon>Bacillati</taxon>
        <taxon>Actinomycetota</taxon>
        <taxon>Actinomycetes</taxon>
        <taxon>Micrococcales</taxon>
        <taxon>Microbacteriaceae</taxon>
        <taxon>Subtercola</taxon>
    </lineage>
</organism>
<dbReference type="OrthoDB" id="3176554at2"/>
<accession>A0A3E0W7N5</accession>
<dbReference type="AlphaFoldDB" id="A0A3E0W7N5"/>
<dbReference type="PANTHER" id="PTHR30346:SF0">
    <property type="entry name" value="HCA OPERON TRANSCRIPTIONAL ACTIVATOR HCAR"/>
    <property type="match status" value="1"/>
</dbReference>
<evidence type="ECO:0000256" key="1">
    <source>
        <dbReference type="ARBA" id="ARBA00009437"/>
    </source>
</evidence>